<protein>
    <submittedName>
        <fullName evidence="1">Uncharacterized protein</fullName>
    </submittedName>
</protein>
<accession>A0A6G5AGF0</accession>
<sequence length="111" mass="13228">MRRSYIRGLQQLHVFSGFIHGQNDHLEHKKMEEGHPSFFQMWLVLVGPTRPLNSLLFQPYVKTSWFMPIFLQFFRLLPNCTSLANHRLQWYSLITLFFAEGNSAKNRTEKE</sequence>
<proteinExistence type="predicted"/>
<reference evidence="1" key="1">
    <citation type="submission" date="2020-03" db="EMBL/GenBank/DDBJ databases">
        <title>A transcriptome and proteome of the tick Rhipicephalus microplus shaped by the genetic composition of its hosts and developmental stage.</title>
        <authorList>
            <person name="Garcia G.R."/>
            <person name="Ribeiro J.M.C."/>
            <person name="Maruyama S.R."/>
            <person name="Gardinasse L.G."/>
            <person name="Nelson K."/>
            <person name="Ferreira B.R."/>
            <person name="Andrade T.G."/>
            <person name="Santos I.K.F.M."/>
        </authorList>
    </citation>
    <scope>NUCLEOTIDE SEQUENCE</scope>
    <source>
        <strain evidence="1">NSGR</strain>
        <tissue evidence="1">Salivary glands</tissue>
    </source>
</reference>
<organism evidence="1">
    <name type="scientific">Rhipicephalus microplus</name>
    <name type="common">Cattle tick</name>
    <name type="synonym">Boophilus microplus</name>
    <dbReference type="NCBI Taxonomy" id="6941"/>
    <lineage>
        <taxon>Eukaryota</taxon>
        <taxon>Metazoa</taxon>
        <taxon>Ecdysozoa</taxon>
        <taxon>Arthropoda</taxon>
        <taxon>Chelicerata</taxon>
        <taxon>Arachnida</taxon>
        <taxon>Acari</taxon>
        <taxon>Parasitiformes</taxon>
        <taxon>Ixodida</taxon>
        <taxon>Ixodoidea</taxon>
        <taxon>Ixodidae</taxon>
        <taxon>Rhipicephalinae</taxon>
        <taxon>Rhipicephalus</taxon>
        <taxon>Boophilus</taxon>
    </lineage>
</organism>
<name>A0A6G5AGF0_RHIMP</name>
<dbReference type="AlphaFoldDB" id="A0A6G5AGF0"/>
<dbReference type="EMBL" id="GIKN01007799">
    <property type="protein sequence ID" value="NIE50072.1"/>
    <property type="molecule type" value="Transcribed_RNA"/>
</dbReference>
<evidence type="ECO:0000313" key="1">
    <source>
        <dbReference type="EMBL" id="NIE50072.1"/>
    </source>
</evidence>